<dbReference type="InterPro" id="IPR018170">
    <property type="entry name" value="Aldo/ket_reductase_CS"/>
</dbReference>
<accession>A0A813U253</accession>
<keyword evidence="3" id="KW-0560">Oxidoreductase</keyword>
<dbReference type="EMBL" id="CAJNOC010000941">
    <property type="protein sequence ID" value="CAF0819698.1"/>
    <property type="molecule type" value="Genomic_DNA"/>
</dbReference>
<keyword evidence="2" id="KW-0521">NADP</keyword>
<comment type="similarity">
    <text evidence="1">Belongs to the aldo/keto reductase family.</text>
</comment>
<dbReference type="PROSITE" id="PS00798">
    <property type="entry name" value="ALDOKETO_REDUCTASE_1"/>
    <property type="match status" value="1"/>
</dbReference>
<feature type="binding site" evidence="5">
    <location>
        <position position="117"/>
    </location>
    <ligand>
        <name>substrate</name>
    </ligand>
</feature>
<dbReference type="AlphaFoldDB" id="A0A813U253"/>
<dbReference type="PROSITE" id="PS00063">
    <property type="entry name" value="ALDOKETO_REDUCTASE_3"/>
    <property type="match status" value="1"/>
</dbReference>
<dbReference type="PRINTS" id="PR00069">
    <property type="entry name" value="ALDKETRDTASE"/>
</dbReference>
<evidence type="ECO:0000256" key="3">
    <source>
        <dbReference type="ARBA" id="ARBA00023002"/>
    </source>
</evidence>
<dbReference type="FunFam" id="3.20.20.100:FF:000006">
    <property type="entry name" value="Aldo-keto reductase family 1 member A1"/>
    <property type="match status" value="1"/>
</dbReference>
<evidence type="ECO:0000256" key="6">
    <source>
        <dbReference type="PIRSR" id="PIRSR000097-3"/>
    </source>
</evidence>
<dbReference type="InterPro" id="IPR036812">
    <property type="entry name" value="NAD(P)_OxRdtase_dom_sf"/>
</dbReference>
<reference evidence="8" key="1">
    <citation type="submission" date="2021-02" db="EMBL/GenBank/DDBJ databases">
        <authorList>
            <person name="Nowell W R."/>
        </authorList>
    </citation>
    <scope>NUCLEOTIDE SEQUENCE</scope>
    <source>
        <strain evidence="8">Ploen Becks lab</strain>
    </source>
</reference>
<evidence type="ECO:0000313" key="8">
    <source>
        <dbReference type="EMBL" id="CAF0819698.1"/>
    </source>
</evidence>
<name>A0A813U253_9BILA</name>
<proteinExistence type="inferred from homology"/>
<evidence type="ECO:0000256" key="2">
    <source>
        <dbReference type="ARBA" id="ARBA00022857"/>
    </source>
</evidence>
<dbReference type="Pfam" id="PF00248">
    <property type="entry name" value="Aldo_ket_red"/>
    <property type="match status" value="1"/>
</dbReference>
<gene>
    <name evidence="8" type="ORF">OXX778_LOCUS7399</name>
</gene>
<organism evidence="8 9">
    <name type="scientific">Brachionus calyciflorus</name>
    <dbReference type="NCBI Taxonomy" id="104777"/>
    <lineage>
        <taxon>Eukaryota</taxon>
        <taxon>Metazoa</taxon>
        <taxon>Spiralia</taxon>
        <taxon>Gnathifera</taxon>
        <taxon>Rotifera</taxon>
        <taxon>Eurotatoria</taxon>
        <taxon>Monogononta</taxon>
        <taxon>Pseudotrocha</taxon>
        <taxon>Ploima</taxon>
        <taxon>Brachionidae</taxon>
        <taxon>Brachionus</taxon>
    </lineage>
</organism>
<dbReference type="Gene3D" id="3.20.20.100">
    <property type="entry name" value="NADP-dependent oxidoreductase domain"/>
    <property type="match status" value="1"/>
</dbReference>
<protein>
    <recommendedName>
        <fullName evidence="7">NADP-dependent oxidoreductase domain-containing protein</fullName>
    </recommendedName>
</protein>
<evidence type="ECO:0000259" key="7">
    <source>
        <dbReference type="Pfam" id="PF00248"/>
    </source>
</evidence>
<dbReference type="GO" id="GO:0016491">
    <property type="term" value="F:oxidoreductase activity"/>
    <property type="evidence" value="ECO:0007669"/>
    <property type="project" value="UniProtKB-KW"/>
</dbReference>
<dbReference type="OrthoDB" id="416253at2759"/>
<feature type="active site" description="Proton donor" evidence="4">
    <location>
        <position position="53"/>
    </location>
</feature>
<dbReference type="InterPro" id="IPR020471">
    <property type="entry name" value="AKR"/>
</dbReference>
<dbReference type="PANTHER" id="PTHR11732">
    <property type="entry name" value="ALDO/KETO REDUCTASE"/>
    <property type="match status" value="1"/>
</dbReference>
<feature type="domain" description="NADP-dependent oxidoreductase" evidence="7">
    <location>
        <begin position="22"/>
        <end position="296"/>
    </location>
</feature>
<comment type="caution">
    <text evidence="8">The sequence shown here is derived from an EMBL/GenBank/DDBJ whole genome shotgun (WGS) entry which is preliminary data.</text>
</comment>
<keyword evidence="9" id="KW-1185">Reference proteome</keyword>
<evidence type="ECO:0000256" key="5">
    <source>
        <dbReference type="PIRSR" id="PIRSR000097-2"/>
    </source>
</evidence>
<dbReference type="PIRSF" id="PIRSF000097">
    <property type="entry name" value="AKR"/>
    <property type="match status" value="1"/>
</dbReference>
<feature type="site" description="Lowers pKa of active site Tyr" evidence="6">
    <location>
        <position position="84"/>
    </location>
</feature>
<sequence>MSLQIPSIKLCDESKMPFLGLGTYDSLDENELSTAIKAAINSGYRHFDCAYFYQNEQIIGKAIHESINESNGTLKREDFYIVSKCWNSFHSKEKVSECLDITLKRFGFDYLDLYLIHWPMGFKEGGSDIPLDENNQIIESEFHYIETWKAMEDLLQQGKVKSIGISNFNIEQTKEILDNCKIRPVCNQVEVNPYFQNRELVDFCHKENIRIVAYAPLRSTTYTPQQNWVKPENLVPQENPHVVSLAAKYNKTPAQIILRWLIQRDIVVIPKSVTPSRIAQNSQIFDFELTEEDMEVFKTMKTGSRINHFEGAKHHKTYPFKNE</sequence>
<dbReference type="SUPFAM" id="SSF51430">
    <property type="entry name" value="NAD(P)-linked oxidoreductase"/>
    <property type="match status" value="1"/>
</dbReference>
<evidence type="ECO:0000256" key="1">
    <source>
        <dbReference type="ARBA" id="ARBA00007905"/>
    </source>
</evidence>
<dbReference type="Proteomes" id="UP000663879">
    <property type="component" value="Unassembled WGS sequence"/>
</dbReference>
<dbReference type="PROSITE" id="PS00062">
    <property type="entry name" value="ALDOKETO_REDUCTASE_2"/>
    <property type="match status" value="1"/>
</dbReference>
<dbReference type="InterPro" id="IPR023210">
    <property type="entry name" value="NADP_OxRdtase_dom"/>
</dbReference>
<evidence type="ECO:0000256" key="4">
    <source>
        <dbReference type="PIRSR" id="PIRSR000097-1"/>
    </source>
</evidence>
<evidence type="ECO:0000313" key="9">
    <source>
        <dbReference type="Proteomes" id="UP000663879"/>
    </source>
</evidence>